<dbReference type="InterPro" id="IPR011990">
    <property type="entry name" value="TPR-like_helical_dom_sf"/>
</dbReference>
<protein>
    <recommendedName>
        <fullName evidence="4">porphobilinogen synthase</fullName>
        <ecNumber evidence="4">4.2.1.24</ecNumber>
    </recommendedName>
    <alternativeName>
        <fullName evidence="12">Porphobilinogen synthase</fullName>
    </alternativeName>
</protein>
<dbReference type="GO" id="GO:0003729">
    <property type="term" value="F:mRNA binding"/>
    <property type="evidence" value="ECO:0007669"/>
    <property type="project" value="UniProtKB-ARBA"/>
</dbReference>
<dbReference type="InterPro" id="IPR013785">
    <property type="entry name" value="Aldolase_TIM"/>
</dbReference>
<evidence type="ECO:0000256" key="6">
    <source>
        <dbReference type="ARBA" id="ARBA00022737"/>
    </source>
</evidence>
<dbReference type="AlphaFoldDB" id="A0A835D428"/>
<feature type="repeat" description="PPR" evidence="14">
    <location>
        <begin position="803"/>
        <end position="837"/>
    </location>
</feature>
<keyword evidence="7" id="KW-0350">Heme biosynthesis</keyword>
<dbReference type="GO" id="GO:0009451">
    <property type="term" value="P:RNA modification"/>
    <property type="evidence" value="ECO:0007669"/>
    <property type="project" value="InterPro"/>
</dbReference>
<reference evidence="16 17" key="1">
    <citation type="submission" date="2020-04" db="EMBL/GenBank/DDBJ databases">
        <title>Plant Genome Project.</title>
        <authorList>
            <person name="Zhang R.-G."/>
        </authorList>
    </citation>
    <scope>NUCLEOTIDE SEQUENCE [LARGE SCALE GENOMIC DNA]</scope>
    <source>
        <strain evidence="16">YNK0</strain>
        <tissue evidence="16">Leaf</tissue>
    </source>
</reference>
<dbReference type="InterPro" id="IPR002885">
    <property type="entry name" value="PPR_rpt"/>
</dbReference>
<dbReference type="Proteomes" id="UP000655225">
    <property type="component" value="Unassembled WGS sequence"/>
</dbReference>
<keyword evidence="9" id="KW-0456">Lyase</keyword>
<evidence type="ECO:0000256" key="9">
    <source>
        <dbReference type="ARBA" id="ARBA00023239"/>
    </source>
</evidence>
<comment type="catalytic activity">
    <reaction evidence="13">
        <text>2 5-aminolevulinate = porphobilinogen + 2 H2O + H(+)</text>
        <dbReference type="Rhea" id="RHEA:24064"/>
        <dbReference type="ChEBI" id="CHEBI:15377"/>
        <dbReference type="ChEBI" id="CHEBI:15378"/>
        <dbReference type="ChEBI" id="CHEBI:58126"/>
        <dbReference type="ChEBI" id="CHEBI:356416"/>
        <dbReference type="EC" id="4.2.1.24"/>
    </reaction>
</comment>
<evidence type="ECO:0000256" key="2">
    <source>
        <dbReference type="ARBA" id="ARBA00006643"/>
    </source>
</evidence>
<name>A0A835D428_TETSI</name>
<proteinExistence type="inferred from homology"/>
<dbReference type="OMA" id="FQWNALV"/>
<dbReference type="PANTHER" id="PTHR47926:SF383">
    <property type="entry name" value="DYW DOMAIN-CONTAINING PROTEIN"/>
    <property type="match status" value="1"/>
</dbReference>
<dbReference type="FunFam" id="1.25.40.10:FF:000987">
    <property type="entry name" value="Pentatricopeptide repeat-containing protein At3g14330"/>
    <property type="match status" value="1"/>
</dbReference>
<keyword evidence="8" id="KW-0149">Chlorophyll biosynthesis</keyword>
<evidence type="ECO:0000256" key="7">
    <source>
        <dbReference type="ARBA" id="ARBA00023133"/>
    </source>
</evidence>
<evidence type="ECO:0000313" key="16">
    <source>
        <dbReference type="EMBL" id="KAF8389868.1"/>
    </source>
</evidence>
<comment type="caution">
    <text evidence="16">The sequence shown here is derived from an EMBL/GenBank/DDBJ whole genome shotgun (WGS) entry which is preliminary data.</text>
</comment>
<evidence type="ECO:0000256" key="14">
    <source>
        <dbReference type="PROSITE-ProRule" id="PRU00708"/>
    </source>
</evidence>
<comment type="similarity">
    <text evidence="2">Belongs to the PPR family. PCMP-H subfamily.</text>
</comment>
<dbReference type="SMART" id="SM01004">
    <property type="entry name" value="ALAD"/>
    <property type="match status" value="1"/>
</dbReference>
<dbReference type="Pfam" id="PF01535">
    <property type="entry name" value="PPR"/>
    <property type="match status" value="7"/>
</dbReference>
<dbReference type="Pfam" id="PF14432">
    <property type="entry name" value="DYW_deaminase"/>
    <property type="match status" value="1"/>
</dbReference>
<evidence type="ECO:0000256" key="8">
    <source>
        <dbReference type="ARBA" id="ARBA00023171"/>
    </source>
</evidence>
<evidence type="ECO:0000256" key="10">
    <source>
        <dbReference type="ARBA" id="ARBA00023244"/>
    </source>
</evidence>
<dbReference type="PANTHER" id="PTHR47926">
    <property type="entry name" value="PENTATRICOPEPTIDE REPEAT-CONTAINING PROTEIN"/>
    <property type="match status" value="1"/>
</dbReference>
<feature type="repeat" description="PPR" evidence="14">
    <location>
        <begin position="363"/>
        <end position="397"/>
    </location>
</feature>
<dbReference type="InterPro" id="IPR046960">
    <property type="entry name" value="PPR_At4g14850-like_plant"/>
</dbReference>
<comment type="similarity">
    <text evidence="3">Belongs to the ALAD family.</text>
</comment>
<evidence type="ECO:0000313" key="17">
    <source>
        <dbReference type="Proteomes" id="UP000655225"/>
    </source>
</evidence>
<comment type="pathway">
    <text evidence="1">Porphyrin-containing compound metabolism; protoporphyrin-IX biosynthesis; coproporphyrinogen-III from 5-aminolevulinate: step 1/4.</text>
</comment>
<dbReference type="InterPro" id="IPR046848">
    <property type="entry name" value="E_motif"/>
</dbReference>
<evidence type="ECO:0000256" key="5">
    <source>
        <dbReference type="ARBA" id="ARBA00022533"/>
    </source>
</evidence>
<dbReference type="InterPro" id="IPR001731">
    <property type="entry name" value="ALAD"/>
</dbReference>
<dbReference type="Gene3D" id="3.20.20.70">
    <property type="entry name" value="Aldolase class I"/>
    <property type="match status" value="1"/>
</dbReference>
<dbReference type="GO" id="GO:0004655">
    <property type="term" value="F:porphobilinogen synthase activity"/>
    <property type="evidence" value="ECO:0007669"/>
    <property type="project" value="UniProtKB-EC"/>
</dbReference>
<dbReference type="FunFam" id="1.25.40.10:FF:000690">
    <property type="entry name" value="Pentatricopeptide repeat-containing protein"/>
    <property type="match status" value="1"/>
</dbReference>
<dbReference type="GO" id="GO:0006782">
    <property type="term" value="P:protoporphyrinogen IX biosynthetic process"/>
    <property type="evidence" value="ECO:0007669"/>
    <property type="project" value="UniProtKB-UniPathway"/>
</dbReference>
<dbReference type="Pfam" id="PF20431">
    <property type="entry name" value="E_motif"/>
    <property type="match status" value="1"/>
</dbReference>
<keyword evidence="5" id="KW-0021">Allosteric enzyme</keyword>
<dbReference type="Gene3D" id="1.25.40.10">
    <property type="entry name" value="Tetratricopeptide repeat domain"/>
    <property type="match status" value="6"/>
</dbReference>
<dbReference type="PROSITE" id="PS51375">
    <property type="entry name" value="PPR"/>
    <property type="match status" value="6"/>
</dbReference>
<evidence type="ECO:0000256" key="4">
    <source>
        <dbReference type="ARBA" id="ARBA00012053"/>
    </source>
</evidence>
<gene>
    <name evidence="16" type="ORF">HHK36_024385</name>
</gene>
<sequence>MNYASATGGILAETGISSDLSMEEQVKMFEETVQTNLPRNFNSTDELSVHLAKSIFYVAFASDYLANYFQPEHYNSSHIYSPEQFAAYLIDELKPQLTSLQKITENSPDNLSFLSSHYMALVAPPLSFRHHHHHHHHRLQPPPCKPCSRLDRRNSLRPLFLPRSSLSLSTEAHHPRESLTLTDNSDPQFSLYQEINKLCKSGNLNEALFLLQRDFENETVNLPQRADAMGVLLQSCGQRRDIEMGRRVHEMLSTSTQFRDDFVLNTRLITMYSMCGSPSDSRFVFNGLQRRNLFQWNALVSGYTRNELWDEAVSVFCELLLTTDLKPDNFTLPCVFKACAGLLRLELGQFVHGMAVKMELNRDVFVGNSLIAMYGKCGVVEEAVKVFECMPERNLVSWNTMIWGFAENGFSQESFDMFREMLVGEEGFVPDVATLVTILPVCAGESEFEMGRMVHGLALKMGLSQELTVNNALIDMYVKCGCVSDGQILFDKAIQRNVVSWNSMIGGYSREGDVCGTFNLLRQMQMEKDESMMANAITILNVLPACLEQSELLSLKELHGYAFRNGLKYGDLVVNAFVAAYAKCGSLSSANHVFYVMETKTVSAWNALIGGYAQNGDPRKALDLFLQMTYLGLEPDWFSIGSLLLACAHLKSLQGGKAVHGFVLRNGLEMDSFIGISLLSLYIRCEKPLSARVLFNSMGERSLVSWNAMITGYLQNGRPEESLDLFRQMLQDGIQPYEIAIMSVFGACSQLSALRLGKETHCFSLKVDLAEDRFVGCSIIDMYAKSGCIEQSRRVFDRFREKDVVSWTVIITGYGIHGRGVAAIELFERMQQEGMKPDGFTFIGILMACSHAGLVEEGLKYFTEMQSEHMIEPKLEHYACVVDMLGRSGRLDDAFKLIEGMPEEPDAGVWGALLSACRIHGDVDLGEKVSETLLEIEPNKAENYVLVSNLFAGSGRWDDVRRVRRRMKEKGLQKDVGCSWIEVGGKVYNFVVGDDALPDSEEIRRMWRELEEKIGGIGYVPDTGLVLHELEEEEKVDILRGHSEKLAITFGLLKTTKGATVRVCKNLRMCGDCHNAAKLVSKVVEREIVVRDNKRFHHFRDGSCSCGDYWFLVNMIKAGGVLKMIDDERFMMDTMMCLRWAGADIILTYFALQAARCLCDEKG</sequence>
<evidence type="ECO:0000259" key="15">
    <source>
        <dbReference type="Pfam" id="PF14432"/>
    </source>
</evidence>
<feature type="domain" description="DYW" evidence="15">
    <location>
        <begin position="1018"/>
        <end position="1110"/>
    </location>
</feature>
<dbReference type="EMBL" id="JABCRI010000018">
    <property type="protein sequence ID" value="KAF8389868.1"/>
    <property type="molecule type" value="Genomic_DNA"/>
</dbReference>
<comment type="function">
    <text evidence="11">Catalyzes an early step in the biosynthesis of tetrapyrroles. Binds two molecules of 5-aminolevulinate per subunit, each at a distinct site, and catalyzes their condensation to form porphobilinogen.</text>
</comment>
<dbReference type="FunFam" id="1.25.40.10:FF:000725">
    <property type="entry name" value="Pentatricopeptide repeat-containing protein At3g63370, chloroplastic"/>
    <property type="match status" value="1"/>
</dbReference>
<accession>A0A835D428</accession>
<dbReference type="Pfam" id="PF00490">
    <property type="entry name" value="ALAD"/>
    <property type="match status" value="1"/>
</dbReference>
<dbReference type="NCBIfam" id="TIGR00756">
    <property type="entry name" value="PPR"/>
    <property type="match status" value="5"/>
</dbReference>
<dbReference type="InterPro" id="IPR032867">
    <property type="entry name" value="DYW_dom"/>
</dbReference>
<evidence type="ECO:0000256" key="11">
    <source>
        <dbReference type="ARBA" id="ARBA00025628"/>
    </source>
</evidence>
<dbReference type="GO" id="GO:0015995">
    <property type="term" value="P:chlorophyll biosynthetic process"/>
    <property type="evidence" value="ECO:0007669"/>
    <property type="project" value="UniProtKB-KW"/>
</dbReference>
<feature type="repeat" description="PPR" evidence="14">
    <location>
        <begin position="601"/>
        <end position="635"/>
    </location>
</feature>
<evidence type="ECO:0000256" key="12">
    <source>
        <dbReference type="ARBA" id="ARBA00032837"/>
    </source>
</evidence>
<dbReference type="EC" id="4.2.1.24" evidence="4"/>
<keyword evidence="17" id="KW-1185">Reference proteome</keyword>
<keyword evidence="10" id="KW-0627">Porphyrin biosynthesis</keyword>
<evidence type="ECO:0000256" key="3">
    <source>
        <dbReference type="ARBA" id="ARBA00008055"/>
    </source>
</evidence>
<dbReference type="UniPathway" id="UPA00251">
    <property type="reaction ID" value="UER00318"/>
</dbReference>
<feature type="repeat" description="PPR" evidence="14">
    <location>
        <begin position="497"/>
        <end position="531"/>
    </location>
</feature>
<dbReference type="FunFam" id="1.25.40.10:FF:001389">
    <property type="entry name" value="Pentatricopeptide repeat-containing protein At3g14330"/>
    <property type="match status" value="1"/>
</dbReference>
<keyword evidence="6" id="KW-0677">Repeat</keyword>
<evidence type="ECO:0000256" key="1">
    <source>
        <dbReference type="ARBA" id="ARBA00004694"/>
    </source>
</evidence>
<organism evidence="16 17">
    <name type="scientific">Tetracentron sinense</name>
    <name type="common">Spur-leaf</name>
    <dbReference type="NCBI Taxonomy" id="13715"/>
    <lineage>
        <taxon>Eukaryota</taxon>
        <taxon>Viridiplantae</taxon>
        <taxon>Streptophyta</taxon>
        <taxon>Embryophyta</taxon>
        <taxon>Tracheophyta</taxon>
        <taxon>Spermatophyta</taxon>
        <taxon>Magnoliopsida</taxon>
        <taxon>Trochodendrales</taxon>
        <taxon>Trochodendraceae</taxon>
        <taxon>Tetracentron</taxon>
    </lineage>
</organism>
<evidence type="ECO:0000256" key="13">
    <source>
        <dbReference type="ARBA" id="ARBA00047651"/>
    </source>
</evidence>
<feature type="repeat" description="PPR" evidence="14">
    <location>
        <begin position="702"/>
        <end position="736"/>
    </location>
</feature>
<feature type="repeat" description="PPR" evidence="14">
    <location>
        <begin position="292"/>
        <end position="327"/>
    </location>
</feature>
<dbReference type="GO" id="GO:0008270">
    <property type="term" value="F:zinc ion binding"/>
    <property type="evidence" value="ECO:0007669"/>
    <property type="project" value="InterPro"/>
</dbReference>
<dbReference type="SUPFAM" id="SSF51569">
    <property type="entry name" value="Aldolase"/>
    <property type="match status" value="1"/>
</dbReference>
<dbReference type="OrthoDB" id="1859983at2759"/>
<dbReference type="Pfam" id="PF13041">
    <property type="entry name" value="PPR_2"/>
    <property type="match status" value="2"/>
</dbReference>
<dbReference type="FunFam" id="1.25.40.10:FF:000361">
    <property type="entry name" value="Pentatricopeptide repeat-containing protein chloroplastic"/>
    <property type="match status" value="2"/>
</dbReference>